<evidence type="ECO:0000313" key="2">
    <source>
        <dbReference type="Proteomes" id="UP000310108"/>
    </source>
</evidence>
<dbReference type="EMBL" id="PJEX01000128">
    <property type="protein sequence ID" value="TKW54640.1"/>
    <property type="molecule type" value="Genomic_DNA"/>
</dbReference>
<sequence length="262" mass="29682">MREETPAASEHWVDCRYALRVVQTTSPAGTSAALHSFLSSPEEENHVLRAKALKTDADCILLLLQPSRQPITGPGPHRLTLLGLPYELRLDIYELLLLAPDPIIVSSHRRQLRVKVEPPEHRIAYQRAPRPRPRVVTLTHKKPHVDILQTCKQVNHEATPLLYRENDFIVGLRLGARREPRIEPADLAGFFLCSLRPATLLQLSSLNFRGACQCNQWLSLPAIAGYSVTGNELVRACPDAWDYLRRVYLIISNALWNLEKDE</sequence>
<dbReference type="PANTHER" id="PTHR42085">
    <property type="entry name" value="F-BOX DOMAIN-CONTAINING PROTEIN"/>
    <property type="match status" value="1"/>
</dbReference>
<gene>
    <name evidence="1" type="ORF">CTA1_5072</name>
</gene>
<evidence type="ECO:0008006" key="3">
    <source>
        <dbReference type="Google" id="ProtNLM"/>
    </source>
</evidence>
<protein>
    <recommendedName>
        <fullName evidence="3">F-box domain-containing protein</fullName>
    </recommendedName>
</protein>
<dbReference type="AlphaFoldDB" id="A0A4U6XFJ8"/>
<evidence type="ECO:0000313" key="1">
    <source>
        <dbReference type="EMBL" id="TKW54640.1"/>
    </source>
</evidence>
<keyword evidence="2" id="KW-1185">Reference proteome</keyword>
<organism evidence="1 2">
    <name type="scientific">Colletotrichum tanaceti</name>
    <dbReference type="NCBI Taxonomy" id="1306861"/>
    <lineage>
        <taxon>Eukaryota</taxon>
        <taxon>Fungi</taxon>
        <taxon>Dikarya</taxon>
        <taxon>Ascomycota</taxon>
        <taxon>Pezizomycotina</taxon>
        <taxon>Sordariomycetes</taxon>
        <taxon>Hypocreomycetidae</taxon>
        <taxon>Glomerellales</taxon>
        <taxon>Glomerellaceae</taxon>
        <taxon>Colletotrichum</taxon>
        <taxon>Colletotrichum destructivum species complex</taxon>
    </lineage>
</organism>
<dbReference type="PANTHER" id="PTHR42085:SF2">
    <property type="entry name" value="F-BOX DOMAIN-CONTAINING PROTEIN"/>
    <property type="match status" value="1"/>
</dbReference>
<comment type="caution">
    <text evidence="1">The sequence shown here is derived from an EMBL/GenBank/DDBJ whole genome shotgun (WGS) entry which is preliminary data.</text>
</comment>
<dbReference type="Proteomes" id="UP000310108">
    <property type="component" value="Unassembled WGS sequence"/>
</dbReference>
<name>A0A4U6XFJ8_9PEZI</name>
<dbReference type="InterPro" id="IPR038883">
    <property type="entry name" value="AN11006-like"/>
</dbReference>
<reference evidence="1 2" key="1">
    <citation type="journal article" date="2019" name="PLoS ONE">
        <title>Comparative genome analysis indicates high evolutionary potential of pathogenicity genes in Colletotrichum tanaceti.</title>
        <authorList>
            <person name="Lelwala R.V."/>
            <person name="Korhonen P.K."/>
            <person name="Young N.D."/>
            <person name="Scott J.B."/>
            <person name="Ades P.A."/>
            <person name="Gasser R.B."/>
            <person name="Taylor P.W.J."/>
        </authorList>
    </citation>
    <scope>NUCLEOTIDE SEQUENCE [LARGE SCALE GENOMIC DNA]</scope>
    <source>
        <strain evidence="1">BRIP57314</strain>
    </source>
</reference>
<proteinExistence type="predicted"/>
<accession>A0A4U6XFJ8</accession>